<evidence type="ECO:0000313" key="10">
    <source>
        <dbReference type="EMBL" id="OAN11235.1"/>
    </source>
</evidence>
<comment type="pathway">
    <text evidence="1 7">Cell wall biogenesis; peptidoglycan biosynthesis.</text>
</comment>
<dbReference type="SUPFAM" id="SSF141523">
    <property type="entry name" value="L,D-transpeptidase catalytic domain-like"/>
    <property type="match status" value="1"/>
</dbReference>
<dbReference type="EMBL" id="LVHF01000033">
    <property type="protein sequence ID" value="OAN11235.1"/>
    <property type="molecule type" value="Genomic_DNA"/>
</dbReference>
<keyword evidence="11" id="KW-1185">Reference proteome</keyword>
<evidence type="ECO:0000256" key="4">
    <source>
        <dbReference type="ARBA" id="ARBA00022960"/>
    </source>
</evidence>
<feature type="signal peptide" evidence="8">
    <location>
        <begin position="1"/>
        <end position="19"/>
    </location>
</feature>
<dbReference type="GO" id="GO:0009252">
    <property type="term" value="P:peptidoglycan biosynthetic process"/>
    <property type="evidence" value="ECO:0007669"/>
    <property type="project" value="UniProtKB-UniPathway"/>
</dbReference>
<dbReference type="PROSITE" id="PS52029">
    <property type="entry name" value="LD_TPASE"/>
    <property type="match status" value="1"/>
</dbReference>
<feature type="active site" description="Proton donor/acceptor" evidence="7">
    <location>
        <position position="163"/>
    </location>
</feature>
<dbReference type="OrthoDB" id="9809748at2"/>
<accession>A0A178K2Q5</accession>
<dbReference type="GO" id="GO:0004180">
    <property type="term" value="F:carboxypeptidase activity"/>
    <property type="evidence" value="ECO:0007669"/>
    <property type="project" value="UniProtKB-ARBA"/>
</dbReference>
<feature type="domain" description="L,D-TPase catalytic" evidence="9">
    <location>
        <begin position="70"/>
        <end position="199"/>
    </location>
</feature>
<dbReference type="InterPro" id="IPR005490">
    <property type="entry name" value="LD_TPept_cat_dom"/>
</dbReference>
<dbReference type="InterPro" id="IPR038063">
    <property type="entry name" value="Transpep_catalytic_dom"/>
</dbReference>
<sequence>MVRFLVMGFVIATSSVTHAAAESWSYQDYPPRGSRTIDDVRKRYTPIVLPRLKTIFSASAVRFPPEKLGLFAIKDEAAVELWARQDYEWRYIKRYKVTKQSGELGPKLREGDKQVPEGIYRVVALNPNSKYHLSMKLNYPNAFDLHHAKLEQRHRPGSNIFIHGRASSIGCLAIGDVAIEELFLAVDAVGVENVNVVITPTDPRKGPLIASSDLPYWTTNLYRDIEQAAEMFGR</sequence>
<keyword evidence="6 7" id="KW-0961">Cell wall biogenesis/degradation</keyword>
<dbReference type="AlphaFoldDB" id="A0A178K2Q5"/>
<keyword evidence="5 7" id="KW-0573">Peptidoglycan synthesis</keyword>
<evidence type="ECO:0000256" key="3">
    <source>
        <dbReference type="ARBA" id="ARBA00022679"/>
    </source>
</evidence>
<dbReference type="PANTHER" id="PTHR36699:SF1">
    <property type="entry name" value="L,D-TRANSPEPTIDASE YAFK-RELATED"/>
    <property type="match status" value="1"/>
</dbReference>
<name>A0A178K2Q5_9GAMM</name>
<evidence type="ECO:0000256" key="5">
    <source>
        <dbReference type="ARBA" id="ARBA00022984"/>
    </source>
</evidence>
<dbReference type="GO" id="GO:0016740">
    <property type="term" value="F:transferase activity"/>
    <property type="evidence" value="ECO:0007669"/>
    <property type="project" value="UniProtKB-KW"/>
</dbReference>
<comment type="similarity">
    <text evidence="2">Belongs to the YkuD family.</text>
</comment>
<dbReference type="Pfam" id="PF03734">
    <property type="entry name" value="YkuD"/>
    <property type="match status" value="1"/>
</dbReference>
<proteinExistence type="inferred from homology"/>
<keyword evidence="4 7" id="KW-0133">Cell shape</keyword>
<feature type="chain" id="PRO_5008089926" description="L,D-TPase catalytic domain-containing protein" evidence="8">
    <location>
        <begin position="20"/>
        <end position="234"/>
    </location>
</feature>
<dbReference type="GO" id="GO:0071555">
    <property type="term" value="P:cell wall organization"/>
    <property type="evidence" value="ECO:0007669"/>
    <property type="project" value="UniProtKB-UniRule"/>
</dbReference>
<evidence type="ECO:0000256" key="2">
    <source>
        <dbReference type="ARBA" id="ARBA00005992"/>
    </source>
</evidence>
<evidence type="ECO:0000256" key="8">
    <source>
        <dbReference type="SAM" id="SignalP"/>
    </source>
</evidence>
<organism evidence="10 11">
    <name type="scientific">Photobacterium jeanii</name>
    <dbReference type="NCBI Taxonomy" id="858640"/>
    <lineage>
        <taxon>Bacteria</taxon>
        <taxon>Pseudomonadati</taxon>
        <taxon>Pseudomonadota</taxon>
        <taxon>Gammaproteobacteria</taxon>
        <taxon>Vibrionales</taxon>
        <taxon>Vibrionaceae</taxon>
        <taxon>Photobacterium</taxon>
    </lineage>
</organism>
<reference evidence="10 11" key="1">
    <citation type="submission" date="2016-03" db="EMBL/GenBank/DDBJ databases">
        <title>Photobacterium proteolyticum sp. nov. a protease producing bacterium isolated from ocean sediments of Laizhou Bay.</title>
        <authorList>
            <person name="Li Y."/>
        </authorList>
    </citation>
    <scope>NUCLEOTIDE SEQUENCE [LARGE SCALE GENOMIC DNA]</scope>
    <source>
        <strain evidence="10 11">R-40508</strain>
    </source>
</reference>
<evidence type="ECO:0000259" key="9">
    <source>
        <dbReference type="PROSITE" id="PS52029"/>
    </source>
</evidence>
<dbReference type="PANTHER" id="PTHR36699">
    <property type="entry name" value="LD-TRANSPEPTIDASE"/>
    <property type="match status" value="1"/>
</dbReference>
<comment type="caution">
    <text evidence="10">The sequence shown here is derived from an EMBL/GenBank/DDBJ whole genome shotgun (WGS) entry which is preliminary data.</text>
</comment>
<dbReference type="CDD" id="cd16913">
    <property type="entry name" value="YkuD_like"/>
    <property type="match status" value="1"/>
</dbReference>
<dbReference type="Proteomes" id="UP000078503">
    <property type="component" value="Unassembled WGS sequence"/>
</dbReference>
<keyword evidence="3" id="KW-0808">Transferase</keyword>
<evidence type="ECO:0000256" key="6">
    <source>
        <dbReference type="ARBA" id="ARBA00023316"/>
    </source>
</evidence>
<protein>
    <recommendedName>
        <fullName evidence="9">L,D-TPase catalytic domain-containing protein</fullName>
    </recommendedName>
</protein>
<evidence type="ECO:0000313" key="11">
    <source>
        <dbReference type="Proteomes" id="UP000078503"/>
    </source>
</evidence>
<dbReference type="UniPathway" id="UPA00219"/>
<dbReference type="GO" id="GO:0008360">
    <property type="term" value="P:regulation of cell shape"/>
    <property type="evidence" value="ECO:0007669"/>
    <property type="project" value="UniProtKB-UniRule"/>
</dbReference>
<evidence type="ECO:0000256" key="1">
    <source>
        <dbReference type="ARBA" id="ARBA00004752"/>
    </source>
</evidence>
<keyword evidence="8" id="KW-0732">Signal</keyword>
<dbReference type="RefSeq" id="WP_068335628.1">
    <property type="nucleotide sequence ID" value="NZ_LVHF01000033.1"/>
</dbReference>
<feature type="active site" description="Nucleophile" evidence="7">
    <location>
        <position position="171"/>
    </location>
</feature>
<gene>
    <name evidence="10" type="ORF">A3K86_19955</name>
</gene>
<dbReference type="STRING" id="858640.A3K86_19955"/>
<evidence type="ECO:0000256" key="7">
    <source>
        <dbReference type="PROSITE-ProRule" id="PRU01373"/>
    </source>
</evidence>